<dbReference type="EMBL" id="BPTR01000001">
    <property type="protein sequence ID" value="GJG28371.1"/>
    <property type="molecule type" value="Genomic_DNA"/>
</dbReference>
<evidence type="ECO:0000256" key="1">
    <source>
        <dbReference type="SAM" id="MobiDB-lite"/>
    </source>
</evidence>
<evidence type="ECO:0000313" key="2">
    <source>
        <dbReference type="EMBL" id="GJG28371.1"/>
    </source>
</evidence>
<organism evidence="2 5">
    <name type="scientific">Segatella bryantii</name>
    <name type="common">Prevotella bryantii</name>
    <dbReference type="NCBI Taxonomy" id="77095"/>
    <lineage>
        <taxon>Bacteria</taxon>
        <taxon>Pseudomonadati</taxon>
        <taxon>Bacteroidota</taxon>
        <taxon>Bacteroidia</taxon>
        <taxon>Bacteroidales</taxon>
        <taxon>Prevotellaceae</taxon>
        <taxon>Segatella</taxon>
    </lineage>
</organism>
<name>A0AA37I3F0_SEGBR</name>
<sequence length="389" mass="44086">MNIFKKLFGKNEENDSQPKNVNPEVTSNVHENTPAQENQAEETKVEETKAEEKIEQPVAATVETKPLENATAEAKPQPQPQQPQFHMPEDFIKMEDVADIDIDTMDHKFTMVILKTLPLQDDEVEVNGNVHGKIEINDEVYICCPSGVMKAKVVHIEDNSQISAQHLEDKAARIVIKGIKNKQLVAPLMVVTNVPPMKIIKSPNDVENPFLKGLIRDVPFLNQDPNYMNIVSFMLCHNIYVAPVIVRDEEGKVLTQEIVNEAHGIKGGWTLDVKWLISDDAMMFPLFTDHRSYNTYIEKMKESAGAETEIEASVMLPMSFQDALAMTQHIQTNIAQETENKIPEEYKQKIQNAGMVINAYDNPNLNLDKNFINNLITSEGYQQEFNQKK</sequence>
<comment type="caution">
    <text evidence="2">The sequence shown here is derived from an EMBL/GenBank/DDBJ whole genome shotgun (WGS) entry which is preliminary data.</text>
</comment>
<gene>
    <name evidence="3" type="ORF">CIK91_09115</name>
    <name evidence="2" type="ORF">PRRU23_20710</name>
</gene>
<evidence type="ECO:0000313" key="3">
    <source>
        <dbReference type="EMBL" id="OYP54393.1"/>
    </source>
</evidence>
<accession>A0AA37I3F0</accession>
<dbReference type="Proteomes" id="UP000216189">
    <property type="component" value="Unassembled WGS sequence"/>
</dbReference>
<evidence type="ECO:0000313" key="4">
    <source>
        <dbReference type="Proteomes" id="UP000216189"/>
    </source>
</evidence>
<reference evidence="3 4" key="1">
    <citation type="submission" date="2017-08" db="EMBL/GenBank/DDBJ databases">
        <title>Comparative genomics of non-oral Prevotella species.</title>
        <authorList>
            <person name="Accetto T."/>
            <person name="Nograsek B."/>
            <person name="Avgustin G."/>
        </authorList>
    </citation>
    <scope>NUCLEOTIDE SEQUENCE [LARGE SCALE GENOMIC DNA]</scope>
    <source>
        <strain evidence="3 4">TC1-1</strain>
    </source>
</reference>
<reference evidence="2" key="2">
    <citation type="submission" date="2021-08" db="EMBL/GenBank/DDBJ databases">
        <title>Prevotella lacticifex sp. nov., isolated from rumen of cow.</title>
        <authorList>
            <person name="Shinkai T."/>
            <person name="Ikeyama N."/>
            <person name="Kumagai M."/>
            <person name="Ohmori H."/>
            <person name="Sakamoto M."/>
            <person name="Ohkuma M."/>
            <person name="Mitsumori M."/>
        </authorList>
    </citation>
    <scope>NUCLEOTIDE SEQUENCE</scope>
    <source>
        <strain evidence="2">DSM 11371</strain>
    </source>
</reference>
<proteinExistence type="predicted"/>
<feature type="compositionally biased region" description="Polar residues" evidence="1">
    <location>
        <begin position="17"/>
        <end position="38"/>
    </location>
</feature>
<protein>
    <submittedName>
        <fullName evidence="2">Uncharacterized protein</fullName>
    </submittedName>
</protein>
<feature type="region of interest" description="Disordered" evidence="1">
    <location>
        <begin position="1"/>
        <end position="84"/>
    </location>
</feature>
<evidence type="ECO:0000313" key="5">
    <source>
        <dbReference type="Proteomes" id="UP000887043"/>
    </source>
</evidence>
<dbReference type="Proteomes" id="UP000887043">
    <property type="component" value="Unassembled WGS sequence"/>
</dbReference>
<dbReference type="AlphaFoldDB" id="A0AA37I3F0"/>
<keyword evidence="4" id="KW-1185">Reference proteome</keyword>
<feature type="compositionally biased region" description="Basic and acidic residues" evidence="1">
    <location>
        <begin position="41"/>
        <end position="55"/>
    </location>
</feature>
<dbReference type="EMBL" id="NPJF01000043">
    <property type="protein sequence ID" value="OYP54393.1"/>
    <property type="molecule type" value="Genomic_DNA"/>
</dbReference>
<dbReference type="RefSeq" id="WP_074803174.1">
    <property type="nucleotide sequence ID" value="NZ_BPTR01000001.1"/>
</dbReference>